<protein>
    <submittedName>
        <fullName evidence="2">Putative efflux pump membrane transporter TtgB</fullName>
    </submittedName>
</protein>
<dbReference type="GeneID" id="83879976"/>
<evidence type="ECO:0000313" key="3">
    <source>
        <dbReference type="Proteomes" id="UP000051870"/>
    </source>
</evidence>
<feature type="transmembrane region" description="Helical" evidence="1">
    <location>
        <begin position="327"/>
        <end position="346"/>
    </location>
</feature>
<dbReference type="PANTHER" id="PTHR32063:SF33">
    <property type="entry name" value="RND SUPERFAMILY EFFLUX PUMP PERMEASE COMPONENT"/>
    <property type="match status" value="1"/>
</dbReference>
<dbReference type="InterPro" id="IPR001036">
    <property type="entry name" value="Acrflvin-R"/>
</dbReference>
<reference evidence="3" key="1">
    <citation type="submission" date="2015-09" db="EMBL/GenBank/DDBJ databases">
        <authorList>
            <person name="Rodrigo-Torres Lidia"/>
            <person name="Arahal R.David."/>
        </authorList>
    </citation>
    <scope>NUCLEOTIDE SEQUENCE [LARGE SCALE GENOMIC DNA]</scope>
    <source>
        <strain evidence="3">CECT 7735</strain>
    </source>
</reference>
<feature type="transmembrane region" description="Helical" evidence="1">
    <location>
        <begin position="518"/>
        <end position="540"/>
    </location>
</feature>
<keyword evidence="1" id="KW-0472">Membrane</keyword>
<dbReference type="EMBL" id="CYTW01000001">
    <property type="protein sequence ID" value="CUJ88376.1"/>
    <property type="molecule type" value="Genomic_DNA"/>
</dbReference>
<name>A0A0P1I3U1_9RHOB</name>
<dbReference type="Pfam" id="PF00873">
    <property type="entry name" value="ACR_tran"/>
    <property type="match status" value="1"/>
</dbReference>
<feature type="transmembrane region" description="Helical" evidence="1">
    <location>
        <begin position="886"/>
        <end position="906"/>
    </location>
</feature>
<keyword evidence="3" id="KW-1185">Reference proteome</keyword>
<organism evidence="2 3">
    <name type="scientific">Shimia thalassica</name>
    <dbReference type="NCBI Taxonomy" id="1715693"/>
    <lineage>
        <taxon>Bacteria</taxon>
        <taxon>Pseudomonadati</taxon>
        <taxon>Pseudomonadota</taxon>
        <taxon>Alphaproteobacteria</taxon>
        <taxon>Rhodobacterales</taxon>
        <taxon>Roseobacteraceae</taxon>
    </lineage>
</organism>
<accession>A0A0P1I3U1</accession>
<feature type="transmembrane region" description="Helical" evidence="1">
    <location>
        <begin position="912"/>
        <end position="936"/>
    </location>
</feature>
<dbReference type="Gene3D" id="3.30.70.1430">
    <property type="entry name" value="Multidrug efflux transporter AcrB pore domain"/>
    <property type="match status" value="2"/>
</dbReference>
<dbReference type="Gene3D" id="3.30.70.1320">
    <property type="entry name" value="Multidrug efflux transporter AcrB pore domain like"/>
    <property type="match status" value="1"/>
</dbReference>
<dbReference type="GO" id="GO:0042910">
    <property type="term" value="F:xenobiotic transmembrane transporter activity"/>
    <property type="evidence" value="ECO:0007669"/>
    <property type="project" value="TreeGrafter"/>
</dbReference>
<feature type="transmembrane region" description="Helical" evidence="1">
    <location>
        <begin position="454"/>
        <end position="474"/>
    </location>
</feature>
<dbReference type="PRINTS" id="PR00702">
    <property type="entry name" value="ACRIFLAVINRP"/>
</dbReference>
<evidence type="ECO:0000256" key="1">
    <source>
        <dbReference type="SAM" id="Phobius"/>
    </source>
</evidence>
<keyword evidence="1" id="KW-0812">Transmembrane</keyword>
<dbReference type="SUPFAM" id="SSF82693">
    <property type="entry name" value="Multidrug efflux transporter AcrB pore domain, PN1, PN2, PC1 and PC2 subdomains"/>
    <property type="match status" value="2"/>
</dbReference>
<dbReference type="Gene3D" id="3.30.2090.10">
    <property type="entry name" value="Multidrug efflux transporter AcrB TolC docking domain, DN and DC subdomains"/>
    <property type="match status" value="2"/>
</dbReference>
<dbReference type="GO" id="GO:0005886">
    <property type="term" value="C:plasma membrane"/>
    <property type="evidence" value="ECO:0007669"/>
    <property type="project" value="TreeGrafter"/>
</dbReference>
<dbReference type="Proteomes" id="UP000051870">
    <property type="component" value="Unassembled WGS sequence"/>
</dbReference>
<evidence type="ECO:0000313" key="2">
    <source>
        <dbReference type="EMBL" id="CUJ88376.1"/>
    </source>
</evidence>
<dbReference type="RefSeq" id="WP_058310087.1">
    <property type="nucleotide sequence ID" value="NZ_CYTW01000001.1"/>
</dbReference>
<dbReference type="SUPFAM" id="SSF82714">
    <property type="entry name" value="Multidrug efflux transporter AcrB TolC docking domain, DN and DC subdomains"/>
    <property type="match status" value="2"/>
</dbReference>
<feature type="transmembrane region" description="Helical" evidence="1">
    <location>
        <begin position="421"/>
        <end position="442"/>
    </location>
</feature>
<gene>
    <name evidence="2" type="primary">ttgB</name>
    <name evidence="2" type="ORF">PH7735_00907</name>
</gene>
<feature type="transmembrane region" description="Helical" evidence="1">
    <location>
        <begin position="988"/>
        <end position="1015"/>
    </location>
</feature>
<dbReference type="PANTHER" id="PTHR32063">
    <property type="match status" value="1"/>
</dbReference>
<feature type="transmembrane region" description="Helical" evidence="1">
    <location>
        <begin position="957"/>
        <end position="976"/>
    </location>
</feature>
<feature type="transmembrane region" description="Helical" evidence="1">
    <location>
        <begin position="379"/>
        <end position="400"/>
    </location>
</feature>
<keyword evidence="1" id="KW-1133">Transmembrane helix</keyword>
<dbReference type="InterPro" id="IPR027463">
    <property type="entry name" value="AcrB_DN_DC_subdom"/>
</dbReference>
<dbReference type="AlphaFoldDB" id="A0A0P1I3U1"/>
<dbReference type="STRING" id="1715693.PH7735_00907"/>
<dbReference type="Gene3D" id="3.30.70.1440">
    <property type="entry name" value="Multidrug efflux transporter AcrB pore domain"/>
    <property type="match status" value="1"/>
</dbReference>
<feature type="transmembrane region" description="Helical" evidence="1">
    <location>
        <begin position="860"/>
        <end position="879"/>
    </location>
</feature>
<dbReference type="Gene3D" id="1.20.1640.10">
    <property type="entry name" value="Multidrug efflux transporter AcrB transmembrane domain"/>
    <property type="match status" value="2"/>
</dbReference>
<sequence length="1042" mass="112578">MIDWFVRHPVAANLLMALICVLGLTSISQIKRETFPDITPSTVEVSVVYTGSSAVDVDEEICTPIEDALTGTEGLEELTCLSVDGMATATAELEEGGDVSEFYNDVFSAVSEISDFPADAEAPSVKMGGRTELIAMIAVSGIEGKEGLKSYSDELSETLQQVSGVSEARVSGITDRELRVTFDEQALRRFGLSGRDIVSAINARSLRQPLGSLEADEGSIVLRYSDARRTITELQDLIVLENDAGSMVRLSDLAEIRLVDQDENQQSFIDGDQAAIIYVFKAAEADAIRTFESVESVLAAEEEAYPDPFKLTITFNMTDLVEERLTLILKNTAIGLFLVFGTMWLFFSFGQSLWISASLPVSFLGTLFLMQALGVSINMLTLVALLMAVGLIMDDSIVIAENIDRHRRTKPPMEAASRGTLEVMPGVASSFLTTACVFAPLMFLSGDMGQVLKFIPIVLLLTLGLSLVEAFLILPHHLAHASGHTVGDKSESRASLALNRMKEAAVIPVVRQFVRFRYLTLGTVFGALIVTVGLVTSGAVKVVGFPTVEGDTVQVRFALDSGIARERTVKTVDQMLAALERVDETYTPLTDGQEPLVERVMVQYGTNSDVKDNGSHTATIVVDLLESSRRNVSANEMLRVWREETGPLPDLVQSSYAQSEIGPGGSDLDVEVAGRDLEDVEKAATEILRALRDKEGVTEVFQDFFGGRQEVQLTLNTYGYAVGLTPQSLAEQLRNAFAGAETDSFRSGASNVAVRVQIGDTIANLTELENFPIVVGQGKKTSLSTVAELRLAASYPNITRRNGKVIARVVGQLDRNVTSPNEIAAFVTNVAAPDVQQRFPDVVIANRGAVEDQQKSQNSIMGKLIIGLVGVYSVLAFQFRSYTLPIVIMMSIPFALIGTILGHWGAGIDLAMPSFIGFASLAGIVVNNAILFLTFFQTNLKEEDHVSAAIDAVRDRFRPILISTGTTIAGLLPLISDGSPQVQTMVPLVVAVASGLAASMVLVVLVLPAMLTIYFDFASVTGWKAKFGDEETFEPKQVPSKA</sequence>
<proteinExistence type="predicted"/>
<dbReference type="SUPFAM" id="SSF82866">
    <property type="entry name" value="Multidrug efflux transporter AcrB transmembrane domain"/>
    <property type="match status" value="2"/>
</dbReference>